<evidence type="ECO:0000256" key="2">
    <source>
        <dbReference type="ARBA" id="ARBA00022448"/>
    </source>
</evidence>
<dbReference type="RefSeq" id="WP_160775850.1">
    <property type="nucleotide sequence ID" value="NZ_WUMV01000004.1"/>
</dbReference>
<dbReference type="Proteomes" id="UP000433101">
    <property type="component" value="Unassembled WGS sequence"/>
</dbReference>
<evidence type="ECO:0000256" key="9">
    <source>
        <dbReference type="RuleBase" id="RU369079"/>
    </source>
</evidence>
<dbReference type="PANTHER" id="PTHR35011">
    <property type="entry name" value="2,3-DIKETO-L-GULONATE TRAP TRANSPORTER SMALL PERMEASE PROTEIN YIAM"/>
    <property type="match status" value="1"/>
</dbReference>
<name>A0A7X3LV00_9HYPH</name>
<gene>
    <name evidence="11" type="ORF">GR183_11820</name>
</gene>
<feature type="transmembrane region" description="Helical" evidence="9">
    <location>
        <begin position="57"/>
        <end position="74"/>
    </location>
</feature>
<comment type="function">
    <text evidence="9">Part of the tripartite ATP-independent periplasmic (TRAP) transport system.</text>
</comment>
<reference evidence="11 12" key="1">
    <citation type="submission" date="2019-12" db="EMBL/GenBank/DDBJ databases">
        <authorList>
            <person name="Li M."/>
        </authorList>
    </citation>
    <scope>NUCLEOTIDE SEQUENCE [LARGE SCALE GENOMIC DNA]</scope>
    <source>
        <strain evidence="11 12">GBMRC 2046</strain>
    </source>
</reference>
<dbReference type="Pfam" id="PF04290">
    <property type="entry name" value="DctQ"/>
    <property type="match status" value="1"/>
</dbReference>
<feature type="transmembrane region" description="Helical" evidence="9">
    <location>
        <begin position="134"/>
        <end position="158"/>
    </location>
</feature>
<evidence type="ECO:0000259" key="10">
    <source>
        <dbReference type="Pfam" id="PF04290"/>
    </source>
</evidence>
<protein>
    <recommendedName>
        <fullName evidence="9">TRAP transporter small permease protein</fullName>
    </recommendedName>
</protein>
<evidence type="ECO:0000313" key="11">
    <source>
        <dbReference type="EMBL" id="MXN65591.1"/>
    </source>
</evidence>
<comment type="similarity">
    <text evidence="8 9">Belongs to the TRAP transporter small permease family.</text>
</comment>
<dbReference type="GO" id="GO:0015740">
    <property type="term" value="P:C4-dicarboxylate transport"/>
    <property type="evidence" value="ECO:0007669"/>
    <property type="project" value="TreeGrafter"/>
</dbReference>
<evidence type="ECO:0000256" key="1">
    <source>
        <dbReference type="ARBA" id="ARBA00004429"/>
    </source>
</evidence>
<proteinExistence type="inferred from homology"/>
<comment type="caution">
    <text evidence="11">The sequence shown here is derived from an EMBL/GenBank/DDBJ whole genome shotgun (WGS) entry which is preliminary data.</text>
</comment>
<feature type="transmembrane region" description="Helical" evidence="9">
    <location>
        <begin position="21"/>
        <end position="45"/>
    </location>
</feature>
<evidence type="ECO:0000313" key="12">
    <source>
        <dbReference type="Proteomes" id="UP000433101"/>
    </source>
</evidence>
<dbReference type="AlphaFoldDB" id="A0A7X3LV00"/>
<comment type="subunit">
    <text evidence="9">The complex comprises the extracytoplasmic solute receptor protein and the two transmembrane proteins.</text>
</comment>
<keyword evidence="4 9" id="KW-0997">Cell inner membrane</keyword>
<evidence type="ECO:0000256" key="3">
    <source>
        <dbReference type="ARBA" id="ARBA00022475"/>
    </source>
</evidence>
<evidence type="ECO:0000256" key="7">
    <source>
        <dbReference type="ARBA" id="ARBA00023136"/>
    </source>
</evidence>
<dbReference type="GO" id="GO:0022857">
    <property type="term" value="F:transmembrane transporter activity"/>
    <property type="evidence" value="ECO:0007669"/>
    <property type="project" value="UniProtKB-UniRule"/>
</dbReference>
<keyword evidence="3" id="KW-1003">Cell membrane</keyword>
<accession>A0A7X3LV00</accession>
<keyword evidence="5 9" id="KW-0812">Transmembrane</keyword>
<dbReference type="InterPro" id="IPR055348">
    <property type="entry name" value="DctQ"/>
</dbReference>
<keyword evidence="6 9" id="KW-1133">Transmembrane helix</keyword>
<dbReference type="PANTHER" id="PTHR35011:SF11">
    <property type="entry name" value="TRAP TRANSPORTER SMALL PERMEASE PROTEIN"/>
    <property type="match status" value="1"/>
</dbReference>
<evidence type="ECO:0000256" key="4">
    <source>
        <dbReference type="ARBA" id="ARBA00022519"/>
    </source>
</evidence>
<dbReference type="GO" id="GO:0005886">
    <property type="term" value="C:plasma membrane"/>
    <property type="evidence" value="ECO:0007669"/>
    <property type="project" value="UniProtKB-SubCell"/>
</dbReference>
<evidence type="ECO:0000256" key="6">
    <source>
        <dbReference type="ARBA" id="ARBA00022989"/>
    </source>
</evidence>
<dbReference type="EMBL" id="WUMV01000004">
    <property type="protein sequence ID" value="MXN65591.1"/>
    <property type="molecule type" value="Genomic_DNA"/>
</dbReference>
<keyword evidence="7 9" id="KW-0472">Membrane</keyword>
<feature type="transmembrane region" description="Helical" evidence="9">
    <location>
        <begin position="95"/>
        <end position="114"/>
    </location>
</feature>
<organism evidence="11 12">
    <name type="scientific">Stappia sediminis</name>
    <dbReference type="NCBI Taxonomy" id="2692190"/>
    <lineage>
        <taxon>Bacteria</taxon>
        <taxon>Pseudomonadati</taxon>
        <taxon>Pseudomonadota</taxon>
        <taxon>Alphaproteobacteria</taxon>
        <taxon>Hyphomicrobiales</taxon>
        <taxon>Stappiaceae</taxon>
        <taxon>Stappia</taxon>
    </lineage>
</organism>
<sequence>MQATRALIEFLGRINGGIGRAGVFASACFIALMTLFVIAGVFFRYVLNNSLSWVEDVSLILMVTTAFMVAPFAYRSGGNVAIEMLVEMLPHKVLRAIRIAINILVLWIIYRYFFESLQLVQRGFAIRVNTVPIAWAWPYMAVPVAFFAMALVGFELILRDLWALLGGGEALDLPHHAPQEPE</sequence>
<evidence type="ECO:0000256" key="8">
    <source>
        <dbReference type="ARBA" id="ARBA00038436"/>
    </source>
</evidence>
<evidence type="ECO:0000256" key="5">
    <source>
        <dbReference type="ARBA" id="ARBA00022692"/>
    </source>
</evidence>
<feature type="domain" description="Tripartite ATP-independent periplasmic transporters DctQ component" evidence="10">
    <location>
        <begin position="33"/>
        <end position="161"/>
    </location>
</feature>
<comment type="subcellular location">
    <subcellularLocation>
        <location evidence="1 9">Cell inner membrane</location>
        <topology evidence="1 9">Multi-pass membrane protein</topology>
    </subcellularLocation>
</comment>
<keyword evidence="12" id="KW-1185">Reference proteome</keyword>
<keyword evidence="2 9" id="KW-0813">Transport</keyword>
<dbReference type="InterPro" id="IPR007387">
    <property type="entry name" value="TRAP_DctQ"/>
</dbReference>